<evidence type="ECO:0000313" key="3">
    <source>
        <dbReference type="EMBL" id="VDN45001.1"/>
    </source>
</evidence>
<accession>A0A183EYI5</accession>
<dbReference type="Proteomes" id="UP000271098">
    <property type="component" value="Unassembled WGS sequence"/>
</dbReference>
<dbReference type="OrthoDB" id="5841806at2759"/>
<feature type="transmembrane region" description="Helical" evidence="1">
    <location>
        <begin position="91"/>
        <end position="108"/>
    </location>
</feature>
<name>A0A183EYI5_9BILA</name>
<evidence type="ECO:0000313" key="5">
    <source>
        <dbReference type="WBParaSite" id="GPUH_0002605601-mRNA-1"/>
    </source>
</evidence>
<evidence type="ECO:0000256" key="2">
    <source>
        <dbReference type="SAM" id="SignalP"/>
    </source>
</evidence>
<gene>
    <name evidence="3" type="ORF">GPUH_LOCUS26027</name>
</gene>
<protein>
    <submittedName>
        <fullName evidence="5">Na_Ca_ex domain-containing protein</fullName>
    </submittedName>
</protein>
<reference evidence="5" key="1">
    <citation type="submission" date="2016-06" db="UniProtKB">
        <authorList>
            <consortium name="WormBaseParasite"/>
        </authorList>
    </citation>
    <scope>IDENTIFICATION</scope>
</reference>
<keyword evidence="1" id="KW-0472">Membrane</keyword>
<keyword evidence="1" id="KW-1133">Transmembrane helix</keyword>
<proteinExistence type="predicted"/>
<organism evidence="5">
    <name type="scientific">Gongylonema pulchrum</name>
    <dbReference type="NCBI Taxonomy" id="637853"/>
    <lineage>
        <taxon>Eukaryota</taxon>
        <taxon>Metazoa</taxon>
        <taxon>Ecdysozoa</taxon>
        <taxon>Nematoda</taxon>
        <taxon>Chromadorea</taxon>
        <taxon>Rhabditida</taxon>
        <taxon>Spirurina</taxon>
        <taxon>Spiruromorpha</taxon>
        <taxon>Spiruroidea</taxon>
        <taxon>Gongylonematidae</taxon>
        <taxon>Gongylonema</taxon>
    </lineage>
</organism>
<sequence length="120" mass="13232">GTTPSLLLLFYLVWADNGDECSRQYAGTGALKDAIDLFLGNFKIDPNNLPTTLETTVLNFDYHGGAIVGTIFAAAMTILCVLVAENTSATVFWLIIFMALMLFIFFNGEEFVNKPRLKVD</sequence>
<keyword evidence="2" id="KW-0732">Signal</keyword>
<dbReference type="EMBL" id="UYRT01108156">
    <property type="protein sequence ID" value="VDN45001.1"/>
    <property type="molecule type" value="Genomic_DNA"/>
</dbReference>
<keyword evidence="4" id="KW-1185">Reference proteome</keyword>
<dbReference type="WBParaSite" id="GPUH_0002605601-mRNA-1">
    <property type="protein sequence ID" value="GPUH_0002605601-mRNA-1"/>
    <property type="gene ID" value="GPUH_0002605601"/>
</dbReference>
<feature type="signal peptide" evidence="2">
    <location>
        <begin position="1"/>
        <end position="15"/>
    </location>
</feature>
<keyword evidence="1" id="KW-0812">Transmembrane</keyword>
<evidence type="ECO:0000313" key="4">
    <source>
        <dbReference type="Proteomes" id="UP000271098"/>
    </source>
</evidence>
<dbReference type="AlphaFoldDB" id="A0A183EYI5"/>
<feature type="transmembrane region" description="Helical" evidence="1">
    <location>
        <begin position="62"/>
        <end position="84"/>
    </location>
</feature>
<reference evidence="3 4" key="2">
    <citation type="submission" date="2018-11" db="EMBL/GenBank/DDBJ databases">
        <authorList>
            <consortium name="Pathogen Informatics"/>
        </authorList>
    </citation>
    <scope>NUCLEOTIDE SEQUENCE [LARGE SCALE GENOMIC DNA]</scope>
</reference>
<feature type="chain" id="PRO_5043139318" evidence="2">
    <location>
        <begin position="16"/>
        <end position="120"/>
    </location>
</feature>
<evidence type="ECO:0000256" key="1">
    <source>
        <dbReference type="SAM" id="Phobius"/>
    </source>
</evidence>